<dbReference type="GO" id="GO:0008107">
    <property type="term" value="F:galactoside 2-alpha-L-fucosyltransferase activity"/>
    <property type="evidence" value="ECO:0007669"/>
    <property type="project" value="InterPro"/>
</dbReference>
<comment type="function">
    <text evidence="7">May be involved in cell wall biosynthesis.</text>
</comment>
<evidence type="ECO:0000256" key="6">
    <source>
        <dbReference type="ARBA" id="ARBA00023316"/>
    </source>
</evidence>
<dbReference type="Proteomes" id="UP001497516">
    <property type="component" value="Chromosome 7"/>
</dbReference>
<dbReference type="GO" id="GO:0009969">
    <property type="term" value="P:xyloglucan biosynthetic process"/>
    <property type="evidence" value="ECO:0007669"/>
    <property type="project" value="TreeGrafter"/>
</dbReference>
<comment type="similarity">
    <text evidence="1 7">Belongs to the glycosyltransferase 37 family.</text>
</comment>
<dbReference type="InterPro" id="IPR004938">
    <property type="entry name" value="XG_FTase"/>
</dbReference>
<evidence type="ECO:0000256" key="2">
    <source>
        <dbReference type="ARBA" id="ARBA00022676"/>
    </source>
</evidence>
<dbReference type="GO" id="GO:0071555">
    <property type="term" value="P:cell wall organization"/>
    <property type="evidence" value="ECO:0007669"/>
    <property type="project" value="UniProtKB-UniRule"/>
</dbReference>
<dbReference type="Pfam" id="PF03254">
    <property type="entry name" value="XG_FTase"/>
    <property type="match status" value="1"/>
</dbReference>
<dbReference type="FunFam" id="3.40.50.11340:FF:000005">
    <property type="entry name" value="Galactoside 2-alpha-L-fucosyltransferase"/>
    <property type="match status" value="1"/>
</dbReference>
<proteinExistence type="inferred from homology"/>
<keyword evidence="6 7" id="KW-0961">Cell wall biogenesis/degradation</keyword>
<evidence type="ECO:0000256" key="7">
    <source>
        <dbReference type="RuleBase" id="RU367004"/>
    </source>
</evidence>
<organism evidence="8 9">
    <name type="scientific">Linum trigynum</name>
    <dbReference type="NCBI Taxonomy" id="586398"/>
    <lineage>
        <taxon>Eukaryota</taxon>
        <taxon>Viridiplantae</taxon>
        <taxon>Streptophyta</taxon>
        <taxon>Embryophyta</taxon>
        <taxon>Tracheophyta</taxon>
        <taxon>Spermatophyta</taxon>
        <taxon>Magnoliopsida</taxon>
        <taxon>eudicotyledons</taxon>
        <taxon>Gunneridae</taxon>
        <taxon>Pentapetalae</taxon>
        <taxon>rosids</taxon>
        <taxon>fabids</taxon>
        <taxon>Malpighiales</taxon>
        <taxon>Linaceae</taxon>
        <taxon>Linum</taxon>
    </lineage>
</organism>
<evidence type="ECO:0000256" key="5">
    <source>
        <dbReference type="ARBA" id="ARBA00023180"/>
    </source>
</evidence>
<evidence type="ECO:0000313" key="8">
    <source>
        <dbReference type="EMBL" id="CAL1399966.1"/>
    </source>
</evidence>
<keyword evidence="2 7" id="KW-0328">Glycosyltransferase</keyword>
<keyword evidence="4 7" id="KW-0333">Golgi apparatus</keyword>
<evidence type="ECO:0000256" key="1">
    <source>
        <dbReference type="ARBA" id="ARBA00010481"/>
    </source>
</evidence>
<dbReference type="Gene3D" id="3.40.50.11350">
    <property type="match status" value="1"/>
</dbReference>
<sequence length="544" mass="61874">MGRSSVEVTTSSYKFTAMAVTALSAMSILIIACIIIFPTPFSNLTQKFFFPIQDNKNSSSVQEPPLDQSCISRSQKAAYHKSPSPVPSPYFLSKLSDYERRHKNCEPFSEPFNKTLQVLVTGKNVPSNETDSDPCRYVVYTVNLHGLGNRMLGLSSAFLYALLTNRTVLVDFRPDMASLFCEPFQNSTWFLPDDFPFRNEFYTAQFRQAHSFGDFLMRHNNVTQLATPPSFLHLYLSFNYNNRDKLFFEDENQQFLQGVPWLTLRSDEYFIPYLYLMPRFRPELERLFPDRETVFHHLGRYLFSPSNQVWGLITRFFDAYLARADERIGLQIRVFNTTSSPIPLVMKQIWQCTEKENLLPQLQEPTTSPSAMIGYNKTASPATTKAVLIASLYSEFYEEMKFMYWTSGAVDGGEVVGVHQASHEGSQHSKNSSHNMKALVDMYLLSLCDVLVTSPWSTFGYVAQGIGGLKPWMLNIPNSKDSVEKPLEPACRRAVSSEPCFLRPPSYDMRAKVVVDTGVGLDPPAVHCEDVSWGLKLVNDQKID</sequence>
<dbReference type="EC" id="2.4.1.-" evidence="7"/>
<keyword evidence="5" id="KW-0325">Glycoprotein</keyword>
<dbReference type="PANTHER" id="PTHR31889">
    <property type="entry name" value="FUCOSYLTRANSFERASE 2-RELATED"/>
    <property type="match status" value="1"/>
</dbReference>
<name>A0AAV2FNK5_9ROSI</name>
<evidence type="ECO:0000256" key="4">
    <source>
        <dbReference type="ARBA" id="ARBA00023034"/>
    </source>
</evidence>
<comment type="subcellular location">
    <subcellularLocation>
        <location evidence="7">Golgi apparatus</location>
        <location evidence="7">Golgi stack membrane</location>
        <topology evidence="7">Single-pass type II membrane protein</topology>
    </subcellularLocation>
</comment>
<keyword evidence="3 7" id="KW-0808">Transferase</keyword>
<dbReference type="Gene3D" id="3.40.50.11340">
    <property type="match status" value="1"/>
</dbReference>
<accession>A0AAV2FNK5</accession>
<dbReference type="GO" id="GO:0032580">
    <property type="term" value="C:Golgi cisterna membrane"/>
    <property type="evidence" value="ECO:0007669"/>
    <property type="project" value="UniProtKB-SubCell"/>
</dbReference>
<feature type="transmembrane region" description="Helical" evidence="7">
    <location>
        <begin position="12"/>
        <end position="37"/>
    </location>
</feature>
<evidence type="ECO:0000256" key="3">
    <source>
        <dbReference type="ARBA" id="ARBA00022679"/>
    </source>
</evidence>
<dbReference type="EMBL" id="OZ034820">
    <property type="protein sequence ID" value="CAL1399966.1"/>
    <property type="molecule type" value="Genomic_DNA"/>
</dbReference>
<dbReference type="PANTHER" id="PTHR31889:SF66">
    <property type="entry name" value="FUCOSYLTRANSFERASE"/>
    <property type="match status" value="1"/>
</dbReference>
<keyword evidence="9" id="KW-1185">Reference proteome</keyword>
<reference evidence="8 9" key="1">
    <citation type="submission" date="2024-04" db="EMBL/GenBank/DDBJ databases">
        <authorList>
            <person name="Fracassetti M."/>
        </authorList>
    </citation>
    <scope>NUCLEOTIDE SEQUENCE [LARGE SCALE GENOMIC DNA]</scope>
</reference>
<evidence type="ECO:0000313" key="9">
    <source>
        <dbReference type="Proteomes" id="UP001497516"/>
    </source>
</evidence>
<protein>
    <recommendedName>
        <fullName evidence="7">Fucosyltransferase</fullName>
        <ecNumber evidence="7">2.4.1.-</ecNumber>
    </recommendedName>
</protein>
<dbReference type="PROSITE" id="PS51257">
    <property type="entry name" value="PROKAR_LIPOPROTEIN"/>
    <property type="match status" value="1"/>
</dbReference>
<gene>
    <name evidence="8" type="ORF">LTRI10_LOCUS40125</name>
</gene>
<dbReference type="AlphaFoldDB" id="A0AAV2FNK5"/>
<keyword evidence="7" id="KW-1133">Transmembrane helix</keyword>
<keyword evidence="7" id="KW-0812">Transmembrane</keyword>
<dbReference type="GO" id="GO:0042546">
    <property type="term" value="P:cell wall biogenesis"/>
    <property type="evidence" value="ECO:0007669"/>
    <property type="project" value="InterPro"/>
</dbReference>
<keyword evidence="7" id="KW-0472">Membrane</keyword>